<dbReference type="GO" id="GO:0019068">
    <property type="term" value="P:virion assembly"/>
    <property type="evidence" value="ECO:0007669"/>
    <property type="project" value="InterPro"/>
</dbReference>
<organism evidence="2 3">
    <name type="scientific">Jiella endophytica</name>
    <dbReference type="NCBI Taxonomy" id="2558362"/>
    <lineage>
        <taxon>Bacteria</taxon>
        <taxon>Pseudomonadati</taxon>
        <taxon>Pseudomonadota</taxon>
        <taxon>Alphaproteobacteria</taxon>
        <taxon>Hyphomicrobiales</taxon>
        <taxon>Aurantimonadaceae</taxon>
        <taxon>Jiella</taxon>
    </lineage>
</organism>
<accession>A0A4Y8RFN7</accession>
<dbReference type="Proteomes" id="UP000298179">
    <property type="component" value="Unassembled WGS sequence"/>
</dbReference>
<feature type="compositionally biased region" description="Gly residues" evidence="1">
    <location>
        <begin position="531"/>
        <end position="543"/>
    </location>
</feature>
<feature type="region of interest" description="Disordered" evidence="1">
    <location>
        <begin position="519"/>
        <end position="574"/>
    </location>
</feature>
<dbReference type="GO" id="GO:0005198">
    <property type="term" value="F:structural molecule activity"/>
    <property type="evidence" value="ECO:0007669"/>
    <property type="project" value="InterPro"/>
</dbReference>
<protein>
    <submittedName>
        <fullName evidence="2">Phage portal protein</fullName>
    </submittedName>
</protein>
<comment type="caution">
    <text evidence="2">The sequence shown here is derived from an EMBL/GenBank/DDBJ whole genome shotgun (WGS) entry which is preliminary data.</text>
</comment>
<evidence type="ECO:0000313" key="2">
    <source>
        <dbReference type="EMBL" id="TFF20809.1"/>
    </source>
</evidence>
<dbReference type="InterPro" id="IPR006429">
    <property type="entry name" value="Phage_lambda_portal"/>
</dbReference>
<evidence type="ECO:0000256" key="1">
    <source>
        <dbReference type="SAM" id="MobiDB-lite"/>
    </source>
</evidence>
<keyword evidence="3" id="KW-1185">Reference proteome</keyword>
<gene>
    <name evidence="2" type="ORF">E3C22_18145</name>
</gene>
<reference evidence="2 3" key="1">
    <citation type="submission" date="2019-03" db="EMBL/GenBank/DDBJ databases">
        <title>Jiella endophytica sp. nov., a novel endophytic bacterium isolated from root of Ficus microcarpa Linn. f.</title>
        <authorList>
            <person name="Tuo L."/>
        </authorList>
    </citation>
    <scope>NUCLEOTIDE SEQUENCE [LARGE SCALE GENOMIC DNA]</scope>
    <source>
        <strain evidence="2 3">CBS5Q-3</strain>
    </source>
</reference>
<dbReference type="EMBL" id="SOZD01000005">
    <property type="protein sequence ID" value="TFF20809.1"/>
    <property type="molecule type" value="Genomic_DNA"/>
</dbReference>
<dbReference type="AlphaFoldDB" id="A0A4Y8RFN7"/>
<sequence>MSDLKPRIRVKAGSAARADTPPVSKAPTVSARYLRDTRTGLLGTKRAITRDAKIDVYESAMRAAALATDFIHNSGWLAGAVNQVLADTIGVELKLNCRAQLQGLGYSQEDEDRWCRNVEVMWRQYAYAPKECDLAGLMSVPEMTDAVLRSDLATGEAFAIFDSLSTGQRQRAGCRSGLKVTLVASHRCPRVTREFEGLDGGIFHDAHGRPTVYRFRRREGGLEVDYDVAAASVIHVMDRGRFPGTPRGISPMAPMLRAAAQSDQLADATLAVALMQSAFAAVINSPEPSDTAFQALQVLEGLVEVPPPGEKAEEWETFIGGLRADFVEVWSQRIEALKNGSLALNDPARIAHLGPGEDLKMVTADQRSDNYVALWKHLAQEMARAIGITFEAFTGDHSSATYSSVRMAWASIWPIVMRRRERIAVPFVQGIYERWLQESIREGRIAFKGGYRAFAANREAVFQAEFQGPAQPTADDYKAAMAVKVRLETYQSSITDELAAAGKNPSETLAQIEREKDRLEKAGLPTPFGRSVGGSGGPQGGALDGNRDPAKDPQAAALDEQVANSLDDTEVEAA</sequence>
<name>A0A4Y8RFN7_9HYPH</name>
<dbReference type="OrthoDB" id="9770450at2"/>
<proteinExistence type="predicted"/>
<dbReference type="Pfam" id="PF05136">
    <property type="entry name" value="Phage_portal_2"/>
    <property type="match status" value="1"/>
</dbReference>
<evidence type="ECO:0000313" key="3">
    <source>
        <dbReference type="Proteomes" id="UP000298179"/>
    </source>
</evidence>